<comment type="caution">
    <text evidence="2">The sequence shown here is derived from an EMBL/GenBank/DDBJ whole genome shotgun (WGS) entry which is preliminary data.</text>
</comment>
<dbReference type="AlphaFoldDB" id="A0A0G0IH03"/>
<gene>
    <name evidence="2" type="ORF">US68_C0007G0043</name>
</gene>
<proteinExistence type="predicted"/>
<dbReference type="SUPFAM" id="SSF52218">
    <property type="entry name" value="Flavoproteins"/>
    <property type="match status" value="1"/>
</dbReference>
<dbReference type="Proteomes" id="UP000034231">
    <property type="component" value="Unassembled WGS sequence"/>
</dbReference>
<evidence type="ECO:0000313" key="3">
    <source>
        <dbReference type="Proteomes" id="UP000034231"/>
    </source>
</evidence>
<dbReference type="PROSITE" id="PS50902">
    <property type="entry name" value="FLAVODOXIN_LIKE"/>
    <property type="match status" value="1"/>
</dbReference>
<evidence type="ECO:0000259" key="1">
    <source>
        <dbReference type="PROSITE" id="PS50902"/>
    </source>
</evidence>
<dbReference type="EMBL" id="LBTX01000007">
    <property type="protein sequence ID" value="KKQ50280.1"/>
    <property type="molecule type" value="Genomic_DNA"/>
</dbReference>
<evidence type="ECO:0000313" key="2">
    <source>
        <dbReference type="EMBL" id="KKQ50280.1"/>
    </source>
</evidence>
<dbReference type="Gene3D" id="3.40.50.360">
    <property type="match status" value="1"/>
</dbReference>
<dbReference type="InterPro" id="IPR029039">
    <property type="entry name" value="Flavoprotein-like_sf"/>
</dbReference>
<name>A0A0G0IH03_9BACT</name>
<reference evidence="2 3" key="1">
    <citation type="journal article" date="2015" name="Nature">
        <title>rRNA introns, odd ribosomes, and small enigmatic genomes across a large radiation of phyla.</title>
        <authorList>
            <person name="Brown C.T."/>
            <person name="Hug L.A."/>
            <person name="Thomas B.C."/>
            <person name="Sharon I."/>
            <person name="Castelle C.J."/>
            <person name="Singh A."/>
            <person name="Wilkins M.J."/>
            <person name="Williams K.H."/>
            <person name="Banfield J.F."/>
        </authorList>
    </citation>
    <scope>NUCLEOTIDE SEQUENCE [LARGE SCALE GENOMIC DNA]</scope>
</reference>
<organism evidence="2 3">
    <name type="scientific">Candidatus Shapirobacteria bacterium GW2011_GWE1_38_10</name>
    <dbReference type="NCBI Taxonomy" id="1618488"/>
    <lineage>
        <taxon>Bacteria</taxon>
        <taxon>Candidatus Shapironibacteriota</taxon>
    </lineage>
</organism>
<accession>A0A0G0IH03</accession>
<sequence length="81" mass="9117">MKTLVVFYSRTGNTRRMGELIAQKLHADIDEIIDQKSRSGIIGWILSGRDAMKEYLTKITFTKNPADYDLVIVGTPIWAGS</sequence>
<protein>
    <submittedName>
        <fullName evidence="2">Flavodoxin, FldA</fullName>
    </submittedName>
</protein>
<dbReference type="PANTHER" id="PTHR39201:SF1">
    <property type="entry name" value="FLAVODOXIN-LIKE DOMAIN-CONTAINING PROTEIN"/>
    <property type="match status" value="1"/>
</dbReference>
<dbReference type="PANTHER" id="PTHR39201">
    <property type="entry name" value="EXPORTED PROTEIN-RELATED"/>
    <property type="match status" value="1"/>
</dbReference>
<feature type="domain" description="Flavodoxin-like" evidence="1">
    <location>
        <begin position="3"/>
        <end position="81"/>
    </location>
</feature>
<dbReference type="GO" id="GO:0010181">
    <property type="term" value="F:FMN binding"/>
    <property type="evidence" value="ECO:0007669"/>
    <property type="project" value="InterPro"/>
</dbReference>
<dbReference type="InterPro" id="IPR008254">
    <property type="entry name" value="Flavodoxin/NO_synth"/>
</dbReference>
<feature type="non-terminal residue" evidence="2">
    <location>
        <position position="81"/>
    </location>
</feature>